<dbReference type="PANTHER" id="PTHR35789:SF1">
    <property type="entry name" value="SPORE GERMINATION PROTEIN B3"/>
    <property type="match status" value="1"/>
</dbReference>
<organism evidence="10">
    <name type="scientific">Bacillus clarus</name>
    <dbReference type="NCBI Taxonomy" id="2338372"/>
    <lineage>
        <taxon>Bacteria</taxon>
        <taxon>Bacillati</taxon>
        <taxon>Bacillota</taxon>
        <taxon>Bacilli</taxon>
        <taxon>Bacillales</taxon>
        <taxon>Bacillaceae</taxon>
        <taxon>Bacillus</taxon>
        <taxon>Bacillus cereus group</taxon>
    </lineage>
</organism>
<proteinExistence type="inferred from homology"/>
<evidence type="ECO:0000259" key="8">
    <source>
        <dbReference type="Pfam" id="PF05504"/>
    </source>
</evidence>
<evidence type="ECO:0000256" key="3">
    <source>
        <dbReference type="ARBA" id="ARBA00022544"/>
    </source>
</evidence>
<dbReference type="STRING" id="1405.B7492_25270"/>
<dbReference type="PANTHER" id="PTHR35789">
    <property type="entry name" value="SPORE GERMINATION PROTEIN B3"/>
    <property type="match status" value="1"/>
</dbReference>
<feature type="domain" description="Spore germination protein N-terminal" evidence="9">
    <location>
        <begin position="9"/>
        <end position="140"/>
    </location>
</feature>
<dbReference type="Proteomes" id="UP000029389">
    <property type="component" value="Unassembled WGS sequence"/>
</dbReference>
<dbReference type="InterPro" id="IPR046953">
    <property type="entry name" value="Spore_GerAC-like_C"/>
</dbReference>
<dbReference type="EMBL" id="JMQC01000008">
    <property type="protein sequence ID" value="KFN01285.1"/>
    <property type="molecule type" value="Genomic_DNA"/>
</dbReference>
<evidence type="ECO:0000256" key="4">
    <source>
        <dbReference type="ARBA" id="ARBA00022729"/>
    </source>
</evidence>
<comment type="caution">
    <text evidence="10">The sequence shown here is derived from an EMBL/GenBank/DDBJ whole genome shotgun (WGS) entry which is preliminary data.</text>
</comment>
<evidence type="ECO:0000256" key="7">
    <source>
        <dbReference type="ARBA" id="ARBA00023288"/>
    </source>
</evidence>
<keyword evidence="4" id="KW-0732">Signal</keyword>
<evidence type="ECO:0000313" key="10">
    <source>
        <dbReference type="EMBL" id="KFN01285.1"/>
    </source>
</evidence>
<keyword evidence="6" id="KW-0564">Palmitate</keyword>
<dbReference type="GO" id="GO:0016020">
    <property type="term" value="C:membrane"/>
    <property type="evidence" value="ECO:0007669"/>
    <property type="project" value="UniProtKB-SubCell"/>
</dbReference>
<comment type="similarity">
    <text evidence="2">Belongs to the GerABKC lipoprotein family.</text>
</comment>
<name>A0A090YS72_9BACI</name>
<keyword evidence="5" id="KW-0472">Membrane</keyword>
<dbReference type="PATRIC" id="fig|1405.8.peg.1951"/>
<accession>A0A090YS72</accession>
<dbReference type="InterPro" id="IPR057336">
    <property type="entry name" value="GerAC_N"/>
</dbReference>
<dbReference type="GO" id="GO:0009847">
    <property type="term" value="P:spore germination"/>
    <property type="evidence" value="ECO:0007669"/>
    <property type="project" value="InterPro"/>
</dbReference>
<dbReference type="InterPro" id="IPR008844">
    <property type="entry name" value="Spore_GerAC-like"/>
</dbReference>
<keyword evidence="3" id="KW-0309">Germination</keyword>
<sequence>MTFVCPIQKKGNKVQVFEGTGNAVKQVKADTSLESSQPFASGQMRIALFTTKIAKKGLSTAFDTLIRDVNIGNSLYVGLLEGSGTELFKGKYTTSYNVAIYIKKMLEHNMETGPLPTDNLYLGAFRYYREGQDSYMPILKKHGDKIGITGIGLLKKDKYVGKISYHDMFVFKGLLEKHRLDSHEFKTNPGYTIINNIRSVPTYQINIKDGKPSFFIHVKLEARIQEVSRKFNLENKKNTMKIAKSVEKQLDAKAAKLIKQFKSLGVDPLGLGAKYKQHYRPFKLEEWRKMYKDVPITVKYTVDITNSGVIE</sequence>
<dbReference type="Gene3D" id="3.30.300.210">
    <property type="entry name" value="Nutrient germinant receptor protein C, domain 3"/>
    <property type="match status" value="1"/>
</dbReference>
<evidence type="ECO:0000256" key="2">
    <source>
        <dbReference type="ARBA" id="ARBA00007886"/>
    </source>
</evidence>
<comment type="subcellular location">
    <subcellularLocation>
        <location evidence="1">Membrane</location>
        <topology evidence="1">Lipid-anchor</topology>
    </subcellularLocation>
</comment>
<gene>
    <name evidence="10" type="ORF">DJ93_1755</name>
</gene>
<dbReference type="Pfam" id="PF05504">
    <property type="entry name" value="Spore_GerAC"/>
    <property type="match status" value="1"/>
</dbReference>
<protein>
    <submittedName>
        <fullName evidence="10">Germination, Ger(X)C family protein</fullName>
    </submittedName>
</protein>
<evidence type="ECO:0000256" key="5">
    <source>
        <dbReference type="ARBA" id="ARBA00023136"/>
    </source>
</evidence>
<dbReference type="NCBIfam" id="TIGR02887">
    <property type="entry name" value="spore_ger_x_C"/>
    <property type="match status" value="1"/>
</dbReference>
<keyword evidence="7" id="KW-0449">Lipoprotein</keyword>
<evidence type="ECO:0000259" key="9">
    <source>
        <dbReference type="Pfam" id="PF25198"/>
    </source>
</evidence>
<dbReference type="Pfam" id="PF25198">
    <property type="entry name" value="Spore_GerAC_N"/>
    <property type="match status" value="1"/>
</dbReference>
<feature type="domain" description="Spore germination GerAC-like C-terminal" evidence="8">
    <location>
        <begin position="149"/>
        <end position="308"/>
    </location>
</feature>
<dbReference type="InterPro" id="IPR038501">
    <property type="entry name" value="Spore_GerAC_C_sf"/>
</dbReference>
<evidence type="ECO:0000256" key="1">
    <source>
        <dbReference type="ARBA" id="ARBA00004635"/>
    </source>
</evidence>
<evidence type="ECO:0000256" key="6">
    <source>
        <dbReference type="ARBA" id="ARBA00023139"/>
    </source>
</evidence>
<dbReference type="AlphaFoldDB" id="A0A090YS72"/>
<reference evidence="10" key="1">
    <citation type="submission" date="2014-04" db="EMBL/GenBank/DDBJ databases">
        <authorList>
            <person name="Bishop-Lilly K.A."/>
            <person name="Broomall S.M."/>
            <person name="Chain P.S."/>
            <person name="Chertkov O."/>
            <person name="Coyne S.R."/>
            <person name="Daligault H.E."/>
            <person name="Davenport K.W."/>
            <person name="Erkkila T."/>
            <person name="Frey K.G."/>
            <person name="Gibbons H.S."/>
            <person name="Gu W."/>
            <person name="Jaissle J."/>
            <person name="Johnson S.L."/>
            <person name="Koroleva G.I."/>
            <person name="Ladner J.T."/>
            <person name="Lo C.-C."/>
            <person name="Minogue T.D."/>
            <person name="Munk C."/>
            <person name="Palacios G.F."/>
            <person name="Redden C.L."/>
            <person name="Rosenzweig C.N."/>
            <person name="Scholz M.B."/>
            <person name="Teshima H."/>
            <person name="Xu Y."/>
        </authorList>
    </citation>
    <scope>NUCLEOTIDE SEQUENCE [LARGE SCALE GENOMIC DNA]</scope>
    <source>
        <strain evidence="10">BHP</strain>
    </source>
</reference>